<reference evidence="2" key="1">
    <citation type="submission" date="2017-02" db="EMBL/GenBank/DDBJ databases">
        <authorList>
            <person name="Daims H."/>
        </authorList>
    </citation>
    <scope>NUCLEOTIDE SEQUENCE [LARGE SCALE GENOMIC DNA]</scope>
</reference>
<proteinExistence type="predicted"/>
<keyword evidence="2" id="KW-1185">Reference proteome</keyword>
<dbReference type="AlphaFoldDB" id="A0A1R4HAA3"/>
<accession>A0A1R4HAA3</accession>
<sequence>MRKTYTALVPIARLIDDFDRFLHVPKDKNRQTAMGCLPVFYTRININFTA</sequence>
<evidence type="ECO:0000313" key="1">
    <source>
        <dbReference type="EMBL" id="SJM93192.1"/>
    </source>
</evidence>
<evidence type="ECO:0000313" key="2">
    <source>
        <dbReference type="Proteomes" id="UP000195667"/>
    </source>
</evidence>
<name>A0A1R4HAA3_9GAMM</name>
<dbReference type="EMBL" id="FUKI01000116">
    <property type="protein sequence ID" value="SJM93192.1"/>
    <property type="molecule type" value="Genomic_DNA"/>
</dbReference>
<protein>
    <submittedName>
        <fullName evidence="1">Uncharacterized protein</fullName>
    </submittedName>
</protein>
<dbReference type="Proteomes" id="UP000195667">
    <property type="component" value="Unassembled WGS sequence"/>
</dbReference>
<gene>
    <name evidence="1" type="ORF">CRENPOLYSF1_400009</name>
</gene>
<organism evidence="1 2">
    <name type="scientific">Crenothrix polyspora</name>
    <dbReference type="NCBI Taxonomy" id="360316"/>
    <lineage>
        <taxon>Bacteria</taxon>
        <taxon>Pseudomonadati</taxon>
        <taxon>Pseudomonadota</taxon>
        <taxon>Gammaproteobacteria</taxon>
        <taxon>Methylococcales</taxon>
        <taxon>Crenotrichaceae</taxon>
        <taxon>Crenothrix</taxon>
    </lineage>
</organism>